<evidence type="ECO:0000259" key="2">
    <source>
        <dbReference type="Pfam" id="PF17882"/>
    </source>
</evidence>
<evidence type="ECO:0000313" key="3">
    <source>
        <dbReference type="EMBL" id="SDF92123.1"/>
    </source>
</evidence>
<feature type="domain" description="OAA-family lectin sugar binding" evidence="2">
    <location>
        <begin position="156"/>
        <end position="237"/>
    </location>
</feature>
<gene>
    <name evidence="3" type="ORF">SAMN05216260_11260</name>
</gene>
<evidence type="ECO:0000313" key="4">
    <source>
        <dbReference type="Proteomes" id="UP000198614"/>
    </source>
</evidence>
<feature type="region of interest" description="Disordered" evidence="1">
    <location>
        <begin position="217"/>
        <end position="246"/>
    </location>
</feature>
<name>A0A1G7Q0Y4_9ACTN</name>
<dbReference type="Proteomes" id="UP000198614">
    <property type="component" value="Unassembled WGS sequence"/>
</dbReference>
<organism evidence="3 4">
    <name type="scientific">Streptomyces griseoaurantiacus</name>
    <dbReference type="NCBI Taxonomy" id="68213"/>
    <lineage>
        <taxon>Bacteria</taxon>
        <taxon>Bacillati</taxon>
        <taxon>Actinomycetota</taxon>
        <taxon>Actinomycetes</taxon>
        <taxon>Kitasatosporales</taxon>
        <taxon>Streptomycetaceae</taxon>
        <taxon>Streptomyces</taxon>
        <taxon>Streptomyces aurantiacus group</taxon>
    </lineage>
</organism>
<protein>
    <recommendedName>
        <fullName evidence="2">OAA-family lectin sugar binding domain-containing protein</fullName>
    </recommendedName>
</protein>
<evidence type="ECO:0000256" key="1">
    <source>
        <dbReference type="SAM" id="MobiDB-lite"/>
    </source>
</evidence>
<dbReference type="EMBL" id="FNAX01000012">
    <property type="protein sequence ID" value="SDF92123.1"/>
    <property type="molecule type" value="Genomic_DNA"/>
</dbReference>
<dbReference type="Gene3D" id="2.60.120.260">
    <property type="entry name" value="Galactose-binding domain-like"/>
    <property type="match status" value="1"/>
</dbReference>
<dbReference type="OrthoDB" id="458118at2"/>
<dbReference type="Pfam" id="PF17882">
    <property type="entry name" value="SBD"/>
    <property type="match status" value="1"/>
</dbReference>
<sequence>MDPSFAVFADFGSRPAALTNAVVRHHRCAVASTYVVVTAGGHLKVDFVVPDHLNTAEAVLRLETLGTTAPMDVVLNGETVAKEFRLPEADTPDAPREYVLNVPGTALLPGVNVLQLRNADGDGAVLRLRTLALDPVEAAERARRARAARDGGPSVRTYATERRPLGAPVWQPGPTLTVHLDQGGTPAGPAGQEPPARLAWRGTDGTESSVAFRTDLSGFHGHVRGPEGSLGEVRGALTGTRPRPEGPLAARVRHFVTEEEHDGVWRPAGRLGLLLDDGAPLERVTWSGRGGTATSLSLVTDTTRGAGPAGGERRDITDRVREVQASDEFTAAGEVAPNLLRTARTKWLAQERDPEVTFTFDSPLTVTAYSLTSANDFTERDPADWTLEGSHDGRTWMTLDIRQDQHFRRRFETKEYVLATTGAFSHYRLNIGDNCGDHLTQLSAVRFFDPGEAAPASDTLAFIGYRQAPGAEPVGYRGTSVPAPAEGIAATAGGDTGEEEELLVGDFSGTAQSLQEAAQLLERLTRYLRR</sequence>
<reference evidence="3 4" key="1">
    <citation type="submission" date="2016-10" db="EMBL/GenBank/DDBJ databases">
        <authorList>
            <person name="de Groot N.N."/>
        </authorList>
    </citation>
    <scope>NUCLEOTIDE SEQUENCE [LARGE SCALE GENOMIC DNA]</scope>
    <source>
        <strain evidence="3 4">CGMCC 4.1859</strain>
    </source>
</reference>
<accession>A0A1G7Q0Y4</accession>
<dbReference type="InterPro" id="IPR008979">
    <property type="entry name" value="Galactose-bd-like_sf"/>
</dbReference>
<dbReference type="SUPFAM" id="SSF49785">
    <property type="entry name" value="Galactose-binding domain-like"/>
    <property type="match status" value="1"/>
</dbReference>
<proteinExistence type="predicted"/>
<dbReference type="AlphaFoldDB" id="A0A1G7Q0Y4"/>
<dbReference type="InterPro" id="IPR040964">
    <property type="entry name" value="SBD"/>
</dbReference>